<name>A0A7G1KJ88_9NOCA</name>
<evidence type="ECO:0000313" key="3">
    <source>
        <dbReference type="Proteomes" id="UP000516173"/>
    </source>
</evidence>
<dbReference type="PANTHER" id="PTHR14911">
    <property type="entry name" value="THUMP DOMAIN-CONTAINING"/>
    <property type="match status" value="1"/>
</dbReference>
<evidence type="ECO:0000313" key="2">
    <source>
        <dbReference type="EMBL" id="BCK55302.1"/>
    </source>
</evidence>
<dbReference type="KEGG" id="nwl:NWFMUON74_30740"/>
<reference evidence="2 3" key="1">
    <citation type="submission" date="2020-08" db="EMBL/GenBank/DDBJ databases">
        <title>Genome Sequencing of Nocardia wallacei strain FMUON74 and assembly.</title>
        <authorList>
            <person name="Toyokawa M."/>
            <person name="Uesaka K."/>
        </authorList>
    </citation>
    <scope>NUCLEOTIDE SEQUENCE [LARGE SCALE GENOMIC DNA]</scope>
    <source>
        <strain evidence="2 3">FMUON74</strain>
    </source>
</reference>
<dbReference type="InterPro" id="IPR000241">
    <property type="entry name" value="RlmKL-like_Mtase"/>
</dbReference>
<dbReference type="Gene3D" id="3.40.50.150">
    <property type="entry name" value="Vaccinia Virus protein VP39"/>
    <property type="match status" value="1"/>
</dbReference>
<dbReference type="Proteomes" id="UP000516173">
    <property type="component" value="Chromosome"/>
</dbReference>
<feature type="domain" description="Ribosomal RNA large subunit methyltransferase K/L-like methyltransferase" evidence="1">
    <location>
        <begin position="177"/>
        <end position="326"/>
    </location>
</feature>
<dbReference type="PANTHER" id="PTHR14911:SF13">
    <property type="entry name" value="TRNA (GUANINE(6)-N2)-METHYLTRANSFERASE THUMP3"/>
    <property type="match status" value="1"/>
</dbReference>
<proteinExistence type="predicted"/>
<dbReference type="AlphaFoldDB" id="A0A7G1KJ88"/>
<dbReference type="EMBL" id="AP023396">
    <property type="protein sequence ID" value="BCK55302.1"/>
    <property type="molecule type" value="Genomic_DNA"/>
</dbReference>
<sequence length="353" mass="37406">MGIRLVARCVRGVETAVASEILRSDLGAVVAIGHREVHFRPCRPDPAVVRLRSADDVLLCAAAGPDIGTARDSVAALAELADAVDMSALLARRRDCGGRADLGGGVDVSASFLGRRNFSRYDVEEVVGRALARRWGVRYRSRRDGAPPVAYSGWRLTLDGIESRLLLRVADRPLHRRPYKRQAIPGTLHPPLAAVMAQLAEIPRGAMVLDPCCGAGTLLAEAVHLRPDAVFRGYDWSPDAVRAARANVPAGVEVRRGDAGDLAMADASVDRVLCNPAWGGQVAPAGRLAADPLRLWPQLRRVLAPGGIAVVLIPDTSALAPAIAADLVPTRIQGVRVSGKQVHIVKLAPGCPG</sequence>
<dbReference type="Pfam" id="PF01170">
    <property type="entry name" value="UPF0020"/>
    <property type="match status" value="1"/>
</dbReference>
<organism evidence="2 3">
    <name type="scientific">Nocardia wallacei</name>
    <dbReference type="NCBI Taxonomy" id="480035"/>
    <lineage>
        <taxon>Bacteria</taxon>
        <taxon>Bacillati</taxon>
        <taxon>Actinomycetota</taxon>
        <taxon>Actinomycetes</taxon>
        <taxon>Mycobacteriales</taxon>
        <taxon>Nocardiaceae</taxon>
        <taxon>Nocardia</taxon>
    </lineage>
</organism>
<protein>
    <recommendedName>
        <fullName evidence="1">Ribosomal RNA large subunit methyltransferase K/L-like methyltransferase domain-containing protein</fullName>
    </recommendedName>
</protein>
<keyword evidence="3" id="KW-1185">Reference proteome</keyword>
<dbReference type="GO" id="GO:0016423">
    <property type="term" value="F:tRNA (guanine) methyltransferase activity"/>
    <property type="evidence" value="ECO:0007669"/>
    <property type="project" value="TreeGrafter"/>
</dbReference>
<accession>A0A7G1KJ88</accession>
<dbReference type="GO" id="GO:0030488">
    <property type="term" value="P:tRNA methylation"/>
    <property type="evidence" value="ECO:0007669"/>
    <property type="project" value="TreeGrafter"/>
</dbReference>
<dbReference type="SUPFAM" id="SSF53335">
    <property type="entry name" value="S-adenosyl-L-methionine-dependent methyltransferases"/>
    <property type="match status" value="1"/>
</dbReference>
<dbReference type="InterPro" id="IPR029063">
    <property type="entry name" value="SAM-dependent_MTases_sf"/>
</dbReference>
<gene>
    <name evidence="2" type="ORF">NWFMUON74_30740</name>
</gene>
<dbReference type="CDD" id="cd02440">
    <property type="entry name" value="AdoMet_MTases"/>
    <property type="match status" value="1"/>
</dbReference>
<evidence type="ECO:0000259" key="1">
    <source>
        <dbReference type="Pfam" id="PF01170"/>
    </source>
</evidence>